<dbReference type="GO" id="GO:0000176">
    <property type="term" value="C:nuclear exosome (RNase complex)"/>
    <property type="evidence" value="ECO:0007669"/>
    <property type="project" value="EnsemblFungi"/>
</dbReference>
<keyword evidence="4" id="KW-0271">Exosome</keyword>
<evidence type="ECO:0000256" key="5">
    <source>
        <dbReference type="ARBA" id="ARBA00023242"/>
    </source>
</evidence>
<keyword evidence="5" id="KW-0539">Nucleus</keyword>
<evidence type="ECO:0000259" key="6">
    <source>
        <dbReference type="Pfam" id="PF01138"/>
    </source>
</evidence>
<name>A0A0W0D609_CANGB</name>
<dbReference type="Proteomes" id="UP000054886">
    <property type="component" value="Unassembled WGS sequence"/>
</dbReference>
<dbReference type="SUPFAM" id="SSF55666">
    <property type="entry name" value="Ribonuclease PH domain 2-like"/>
    <property type="match status" value="1"/>
</dbReference>
<dbReference type="InterPro" id="IPR001247">
    <property type="entry name" value="ExoRNase_PH_dom1"/>
</dbReference>
<dbReference type="PhylomeDB" id="A0A0W0D609"/>
<dbReference type="SUPFAM" id="SSF54211">
    <property type="entry name" value="Ribosomal protein S5 domain 2-like"/>
    <property type="match status" value="1"/>
</dbReference>
<sequence>MSQDIVVELGLLSEVDGSAKLLMNSTNVLCAVTGPVEPKARQELPTEMALEVIVRPAKGVPTPREKYLEDKIRAIFTPLITRHKYPRQLCQITCQIMEAGENEQLHNQKELSACVNSALLALVNAGVALNDLAAAVTIAVIDDQSQENKAQYIIGPSDEELEKSSSVHTIAMEVGDNGKKVKRVLLIESNGIFNDKVIFDILELSESACLNLCSNWRGVLTKHIQKELDLQSS</sequence>
<accession>A0A0W0D609</accession>
<gene>
    <name evidence="8" type="ORF">AO440_001613</name>
</gene>
<dbReference type="Pfam" id="PF01138">
    <property type="entry name" value="RNase_PH"/>
    <property type="match status" value="1"/>
</dbReference>
<evidence type="ECO:0000256" key="1">
    <source>
        <dbReference type="ARBA" id="ARBA00004123"/>
    </source>
</evidence>
<dbReference type="VEuPathDB" id="FungiDB:CAGL0G03113g"/>
<comment type="caution">
    <text evidence="8">The sequence shown here is derived from an EMBL/GenBank/DDBJ whole genome shotgun (WGS) entry which is preliminary data.</text>
</comment>
<evidence type="ECO:0000259" key="7">
    <source>
        <dbReference type="Pfam" id="PF03725"/>
    </source>
</evidence>
<dbReference type="GO" id="GO:0003723">
    <property type="term" value="F:RNA binding"/>
    <property type="evidence" value="ECO:0007669"/>
    <property type="project" value="TreeGrafter"/>
</dbReference>
<dbReference type="InterPro" id="IPR050080">
    <property type="entry name" value="RNase_PH"/>
</dbReference>
<dbReference type="GO" id="GO:0000177">
    <property type="term" value="C:cytoplasmic exosome (RNase complex)"/>
    <property type="evidence" value="ECO:0007669"/>
    <property type="project" value="EnsemblFungi"/>
</dbReference>
<dbReference type="GO" id="GO:0000467">
    <property type="term" value="P:exonucleolytic trimming to generate mature 3'-end of 5.8S rRNA from tricistronic rRNA transcript (SSU-rRNA, 5.8S rRNA, LSU-rRNA)"/>
    <property type="evidence" value="ECO:0007669"/>
    <property type="project" value="EnsemblFungi"/>
</dbReference>
<dbReference type="InterPro" id="IPR020568">
    <property type="entry name" value="Ribosomal_Su5_D2-typ_SF"/>
</dbReference>
<dbReference type="VEuPathDB" id="FungiDB:GVI51_G02981"/>
<dbReference type="GO" id="GO:0071038">
    <property type="term" value="P:TRAMP-dependent tRNA surveillance pathway"/>
    <property type="evidence" value="ECO:0007669"/>
    <property type="project" value="EnsemblFungi"/>
</dbReference>
<dbReference type="Pfam" id="PF03725">
    <property type="entry name" value="RNase_PH_C"/>
    <property type="match status" value="1"/>
</dbReference>
<dbReference type="AlphaFoldDB" id="A0A0W0D609"/>
<evidence type="ECO:0000256" key="4">
    <source>
        <dbReference type="ARBA" id="ARBA00022835"/>
    </source>
</evidence>
<reference evidence="8 9" key="1">
    <citation type="submission" date="2015-10" db="EMBL/GenBank/DDBJ databases">
        <title>Draft genomes sequences of Candida glabrata isolates 1A, 1B, 2A, 2B, 3A and 3B.</title>
        <authorList>
            <person name="Haavelsrud O.E."/>
            <person name="Gaustad P."/>
        </authorList>
    </citation>
    <scope>NUCLEOTIDE SEQUENCE [LARGE SCALE GENOMIC DNA]</scope>
    <source>
        <strain evidence="8">910700640</strain>
    </source>
</reference>
<dbReference type="InterPro" id="IPR015847">
    <property type="entry name" value="ExoRNase_PH_dom2"/>
</dbReference>
<dbReference type="InterPro" id="IPR036345">
    <property type="entry name" value="ExoRNase_PH_dom2_sf"/>
</dbReference>
<dbReference type="OrthoDB" id="27298at2759"/>
<dbReference type="EMBL" id="LLZZ01000107">
    <property type="protein sequence ID" value="KTB07661.1"/>
    <property type="molecule type" value="Genomic_DNA"/>
</dbReference>
<dbReference type="Gene3D" id="3.30.230.70">
    <property type="entry name" value="GHMP Kinase, N-terminal domain"/>
    <property type="match status" value="1"/>
</dbReference>
<evidence type="ECO:0000256" key="3">
    <source>
        <dbReference type="ARBA" id="ARBA00022552"/>
    </source>
</evidence>
<dbReference type="VEuPathDB" id="FungiDB:GWK60_G02981"/>
<evidence type="ECO:0000313" key="8">
    <source>
        <dbReference type="EMBL" id="KTB07661.1"/>
    </source>
</evidence>
<feature type="domain" description="Exoribonuclease phosphorolytic" evidence="6">
    <location>
        <begin position="4"/>
        <end position="127"/>
    </location>
</feature>
<feature type="domain" description="Exoribonuclease phosphorolytic" evidence="7">
    <location>
        <begin position="131"/>
        <end position="207"/>
    </location>
</feature>
<dbReference type="GO" id="GO:0071035">
    <property type="term" value="P:nuclear polyadenylation-dependent rRNA catabolic process"/>
    <property type="evidence" value="ECO:0007669"/>
    <property type="project" value="EnsemblFungi"/>
</dbReference>
<dbReference type="GO" id="GO:0016075">
    <property type="term" value="P:rRNA catabolic process"/>
    <property type="evidence" value="ECO:0007669"/>
    <property type="project" value="TreeGrafter"/>
</dbReference>
<protein>
    <submittedName>
        <fullName evidence="8">Exosome complex component RRP46</fullName>
    </submittedName>
</protein>
<comment type="subcellular location">
    <subcellularLocation>
        <location evidence="1">Nucleus</location>
    </subcellularLocation>
</comment>
<dbReference type="GO" id="GO:0034475">
    <property type="term" value="P:U4 snRNA 3'-end processing"/>
    <property type="evidence" value="ECO:0007669"/>
    <property type="project" value="TreeGrafter"/>
</dbReference>
<comment type="similarity">
    <text evidence="2">Belongs to the RNase PH family.</text>
</comment>
<organism evidence="8 9">
    <name type="scientific">Candida glabrata</name>
    <name type="common">Yeast</name>
    <name type="synonym">Torulopsis glabrata</name>
    <dbReference type="NCBI Taxonomy" id="5478"/>
    <lineage>
        <taxon>Eukaryota</taxon>
        <taxon>Fungi</taxon>
        <taxon>Dikarya</taxon>
        <taxon>Ascomycota</taxon>
        <taxon>Saccharomycotina</taxon>
        <taxon>Saccharomycetes</taxon>
        <taxon>Saccharomycetales</taxon>
        <taxon>Saccharomycetaceae</taxon>
        <taxon>Nakaseomyces</taxon>
    </lineage>
</organism>
<dbReference type="VEuPathDB" id="FungiDB:B1J91_G03113g"/>
<evidence type="ECO:0000256" key="2">
    <source>
        <dbReference type="ARBA" id="ARBA00006678"/>
    </source>
</evidence>
<dbReference type="CDD" id="cd11372">
    <property type="entry name" value="RNase_PH_RRP46"/>
    <property type="match status" value="1"/>
</dbReference>
<dbReference type="GO" id="GO:0071042">
    <property type="term" value="P:nuclear polyadenylation-dependent mRNA catabolic process"/>
    <property type="evidence" value="ECO:0007669"/>
    <property type="project" value="EnsemblFungi"/>
</dbReference>
<dbReference type="InterPro" id="IPR027408">
    <property type="entry name" value="PNPase/RNase_PH_dom_sf"/>
</dbReference>
<keyword evidence="3" id="KW-0698">rRNA processing</keyword>
<dbReference type="GO" id="GO:0071051">
    <property type="term" value="P:poly(A)-dependent snoRNA 3'-end processing"/>
    <property type="evidence" value="ECO:0007669"/>
    <property type="project" value="TreeGrafter"/>
</dbReference>
<evidence type="ECO:0000313" key="9">
    <source>
        <dbReference type="Proteomes" id="UP000054886"/>
    </source>
</evidence>
<dbReference type="PANTHER" id="PTHR11953:SF1">
    <property type="entry name" value="EXOSOME COMPLEX COMPONENT RRP46"/>
    <property type="match status" value="1"/>
</dbReference>
<dbReference type="GO" id="GO:0071028">
    <property type="term" value="P:nuclear mRNA surveillance"/>
    <property type="evidence" value="ECO:0007669"/>
    <property type="project" value="TreeGrafter"/>
</dbReference>
<dbReference type="PANTHER" id="PTHR11953">
    <property type="entry name" value="EXOSOME COMPLEX COMPONENT"/>
    <property type="match status" value="1"/>
</dbReference>
<proteinExistence type="inferred from homology"/>
<dbReference type="GO" id="GO:0005730">
    <property type="term" value="C:nucleolus"/>
    <property type="evidence" value="ECO:0007669"/>
    <property type="project" value="UniProtKB-SubCell"/>
</dbReference>